<dbReference type="AlphaFoldDB" id="A0A4R6P4U9"/>
<dbReference type="GO" id="GO:0000166">
    <property type="term" value="F:nucleotide binding"/>
    <property type="evidence" value="ECO:0007669"/>
    <property type="project" value="InterPro"/>
</dbReference>
<dbReference type="RefSeq" id="WP_133540047.1">
    <property type="nucleotide sequence ID" value="NZ_SNXI01000011.1"/>
</dbReference>
<dbReference type="GO" id="GO:0003677">
    <property type="term" value="F:DNA binding"/>
    <property type="evidence" value="ECO:0007669"/>
    <property type="project" value="InterPro"/>
</dbReference>
<reference evidence="2 3" key="1">
    <citation type="submission" date="2019-03" db="EMBL/GenBank/DDBJ databases">
        <title>Freshwater and sediment microbial communities from various areas in North America, analyzing microbe dynamics in response to fracking.</title>
        <authorList>
            <person name="Lamendella R."/>
        </authorList>
    </citation>
    <scope>NUCLEOTIDE SEQUENCE [LARGE SCALE GENOMIC DNA]</scope>
    <source>
        <strain evidence="2 3">18_TX</strain>
    </source>
</reference>
<name>A0A4R6P4U9_9GAMM</name>
<dbReference type="Proteomes" id="UP000295531">
    <property type="component" value="Unassembled WGS sequence"/>
</dbReference>
<dbReference type="InterPro" id="IPR003583">
    <property type="entry name" value="Hlx-hairpin-Hlx_DNA-bd_motif"/>
</dbReference>
<dbReference type="SUPFAM" id="SSF47794">
    <property type="entry name" value="Rad51 N-terminal domain-like"/>
    <property type="match status" value="1"/>
</dbReference>
<evidence type="ECO:0000313" key="2">
    <source>
        <dbReference type="EMBL" id="TDP32133.1"/>
    </source>
</evidence>
<keyword evidence="3" id="KW-1185">Reference proteome</keyword>
<dbReference type="Pfam" id="PF14520">
    <property type="entry name" value="HHH_5"/>
    <property type="match status" value="1"/>
</dbReference>
<proteinExistence type="predicted"/>
<comment type="caution">
    <text evidence="2">The sequence shown here is derived from an EMBL/GenBank/DDBJ whole genome shotgun (WGS) entry which is preliminary data.</text>
</comment>
<feature type="domain" description="Helix-hairpin-helix DNA-binding motif class 1" evidence="1">
    <location>
        <begin position="197"/>
        <end position="216"/>
    </location>
</feature>
<protein>
    <submittedName>
        <fullName evidence="2">Helix-hairpin-helix protein</fullName>
    </submittedName>
</protein>
<evidence type="ECO:0000259" key="1">
    <source>
        <dbReference type="SMART" id="SM00278"/>
    </source>
</evidence>
<accession>A0A4R6P4U9</accession>
<gene>
    <name evidence="2" type="ORF">DEU29_11173</name>
</gene>
<organism evidence="2 3">
    <name type="scientific">Idiomarina aquatica</name>
    <dbReference type="NCBI Taxonomy" id="1327752"/>
    <lineage>
        <taxon>Bacteria</taxon>
        <taxon>Pseudomonadati</taxon>
        <taxon>Pseudomonadota</taxon>
        <taxon>Gammaproteobacteria</taxon>
        <taxon>Alteromonadales</taxon>
        <taxon>Idiomarinaceae</taxon>
        <taxon>Idiomarina</taxon>
    </lineage>
</organism>
<dbReference type="SMART" id="SM00278">
    <property type="entry name" value="HhH1"/>
    <property type="match status" value="2"/>
</dbReference>
<dbReference type="OrthoDB" id="5918543at2"/>
<dbReference type="EMBL" id="SNXI01000011">
    <property type="protein sequence ID" value="TDP32133.1"/>
    <property type="molecule type" value="Genomic_DNA"/>
</dbReference>
<dbReference type="Gene3D" id="1.10.150.20">
    <property type="entry name" value="5' to 3' exonuclease, C-terminal subdomain"/>
    <property type="match status" value="1"/>
</dbReference>
<feature type="domain" description="Helix-hairpin-helix DNA-binding motif class 1" evidence="1">
    <location>
        <begin position="164"/>
        <end position="183"/>
    </location>
</feature>
<sequence length="218" mass="24886">MQWLKKLFKIPPKHESEPTSDAFSLNDDSFRANQDIIKGVQFTATLQIRTPLSVLKHHGEIYEGPPSEAPKYGSQKDGIWVFVTDSEDQQLSYESKHASDIGPVEPAYYLPFLLEFRSVVESSFDHDEQIQKLYQLSERSKDFKTIWQKLTSHYDDFPHSYFYDQFTALPGIGLKTAQTLYENGFKSVEQIKAASISELCKIPGLGKKSADRITGVRK</sequence>
<evidence type="ECO:0000313" key="3">
    <source>
        <dbReference type="Proteomes" id="UP000295531"/>
    </source>
</evidence>
<dbReference type="InterPro" id="IPR010995">
    <property type="entry name" value="DNA_repair_Rad51/TF_NusA_a-hlx"/>
</dbReference>
<dbReference type="GO" id="GO:0006281">
    <property type="term" value="P:DNA repair"/>
    <property type="evidence" value="ECO:0007669"/>
    <property type="project" value="InterPro"/>
</dbReference>